<dbReference type="SMART" id="SM00905">
    <property type="entry name" value="FolB"/>
    <property type="match status" value="1"/>
</dbReference>
<proteinExistence type="inferred from homology"/>
<evidence type="ECO:0000313" key="9">
    <source>
        <dbReference type="Proteomes" id="UP000199300"/>
    </source>
</evidence>
<dbReference type="AlphaFoldDB" id="A0A1H8TK50"/>
<dbReference type="SUPFAM" id="SSF55620">
    <property type="entry name" value="Tetrahydrobiopterin biosynthesis enzymes-like"/>
    <property type="match status" value="1"/>
</dbReference>
<evidence type="ECO:0000256" key="6">
    <source>
        <dbReference type="RuleBase" id="RU362079"/>
    </source>
</evidence>
<dbReference type="PANTHER" id="PTHR42844">
    <property type="entry name" value="DIHYDRONEOPTERIN ALDOLASE 1-RELATED"/>
    <property type="match status" value="1"/>
</dbReference>
<evidence type="ECO:0000313" key="8">
    <source>
        <dbReference type="EMBL" id="SEO91201.1"/>
    </source>
</evidence>
<feature type="domain" description="Dihydroneopterin aldolase/epimerase" evidence="7">
    <location>
        <begin position="4"/>
        <end position="117"/>
    </location>
</feature>
<dbReference type="GO" id="GO:0046656">
    <property type="term" value="P:folic acid biosynthetic process"/>
    <property type="evidence" value="ECO:0007669"/>
    <property type="project" value="UniProtKB-UniRule"/>
</dbReference>
<comment type="similarity">
    <text evidence="3 6">Belongs to the DHNA family.</text>
</comment>
<reference evidence="8 9" key="1">
    <citation type="submission" date="2016-10" db="EMBL/GenBank/DDBJ databases">
        <authorList>
            <person name="de Groot N.N."/>
        </authorList>
    </citation>
    <scope>NUCLEOTIDE SEQUENCE [LARGE SCALE GENOMIC DNA]</scope>
    <source>
        <strain evidence="8 9">CGMCC 1.10434</strain>
    </source>
</reference>
<dbReference type="NCBIfam" id="TIGR00525">
    <property type="entry name" value="folB"/>
    <property type="match status" value="1"/>
</dbReference>
<dbReference type="NCBIfam" id="TIGR00526">
    <property type="entry name" value="folB_dom"/>
    <property type="match status" value="1"/>
</dbReference>
<dbReference type="EMBL" id="FODJ01000017">
    <property type="protein sequence ID" value="SEO91201.1"/>
    <property type="molecule type" value="Genomic_DNA"/>
</dbReference>
<dbReference type="GO" id="GO:0046654">
    <property type="term" value="P:tetrahydrofolate biosynthetic process"/>
    <property type="evidence" value="ECO:0007669"/>
    <property type="project" value="UniProtKB-UniRule"/>
</dbReference>
<accession>A0A1H8TK50</accession>
<dbReference type="CDD" id="cd00534">
    <property type="entry name" value="DHNA_DHNTPE"/>
    <property type="match status" value="1"/>
</dbReference>
<dbReference type="OrthoDB" id="9803748at2"/>
<dbReference type="InterPro" id="IPR006156">
    <property type="entry name" value="Dihydroneopterin_aldolase"/>
</dbReference>
<dbReference type="EC" id="4.1.2.25" evidence="6"/>
<keyword evidence="4 6" id="KW-0289">Folate biosynthesis</keyword>
<gene>
    <name evidence="8" type="ORF">SAMN04488134_1177</name>
</gene>
<dbReference type="InterPro" id="IPR006157">
    <property type="entry name" value="FolB_dom"/>
</dbReference>
<organism evidence="8 9">
    <name type="scientific">Amphibacillus marinus</name>
    <dbReference type="NCBI Taxonomy" id="872970"/>
    <lineage>
        <taxon>Bacteria</taxon>
        <taxon>Bacillati</taxon>
        <taxon>Bacillota</taxon>
        <taxon>Bacilli</taxon>
        <taxon>Bacillales</taxon>
        <taxon>Bacillaceae</taxon>
        <taxon>Amphibacillus</taxon>
    </lineage>
</organism>
<comment type="catalytic activity">
    <reaction evidence="1 6">
        <text>7,8-dihydroneopterin = 6-hydroxymethyl-7,8-dihydropterin + glycolaldehyde</text>
        <dbReference type="Rhea" id="RHEA:10540"/>
        <dbReference type="ChEBI" id="CHEBI:17001"/>
        <dbReference type="ChEBI" id="CHEBI:17071"/>
        <dbReference type="ChEBI" id="CHEBI:44841"/>
        <dbReference type="EC" id="4.1.2.25"/>
    </reaction>
</comment>
<dbReference type="Gene3D" id="3.30.1130.10">
    <property type="match status" value="1"/>
</dbReference>
<keyword evidence="5 6" id="KW-0456">Lyase</keyword>
<evidence type="ECO:0000256" key="4">
    <source>
        <dbReference type="ARBA" id="ARBA00022909"/>
    </source>
</evidence>
<dbReference type="InterPro" id="IPR043133">
    <property type="entry name" value="GTP-CH-I_C/QueF"/>
</dbReference>
<comment type="function">
    <text evidence="6">Catalyzes the conversion of 7,8-dihydroneopterin to 6-hydroxymethyl-7,8-dihydropterin.</text>
</comment>
<dbReference type="UniPathway" id="UPA00077">
    <property type="reaction ID" value="UER00154"/>
</dbReference>
<evidence type="ECO:0000256" key="5">
    <source>
        <dbReference type="ARBA" id="ARBA00023239"/>
    </source>
</evidence>
<dbReference type="FunFam" id="3.30.1130.10:FF:000003">
    <property type="entry name" value="7,8-dihydroneopterin aldolase"/>
    <property type="match status" value="1"/>
</dbReference>
<dbReference type="GO" id="GO:0004150">
    <property type="term" value="F:dihydroneopterin aldolase activity"/>
    <property type="evidence" value="ECO:0007669"/>
    <property type="project" value="UniProtKB-UniRule"/>
</dbReference>
<dbReference type="PANTHER" id="PTHR42844:SF1">
    <property type="entry name" value="DIHYDRONEOPTERIN ALDOLASE 1-RELATED"/>
    <property type="match status" value="1"/>
</dbReference>
<sequence>MDKILLNGLTFYGYHGALHQENELGQRFVIDLELELPLEAAGKNDDLVSSIDYGEVYNLTKAIVEGAPYKLIEAVAEKIVSTLFSAFTKLVSCRVKVIKPDPPIPGHYQSVAVEIYRDRNRNE</sequence>
<evidence type="ECO:0000256" key="1">
    <source>
        <dbReference type="ARBA" id="ARBA00001353"/>
    </source>
</evidence>
<evidence type="ECO:0000256" key="2">
    <source>
        <dbReference type="ARBA" id="ARBA00005013"/>
    </source>
</evidence>
<comment type="pathway">
    <text evidence="2 6">Cofactor biosynthesis; tetrahydrofolate biosynthesis; 2-amino-4-hydroxy-6-hydroxymethyl-7,8-dihydropteridine diphosphate from 7,8-dihydroneopterin triphosphate: step 3/4.</text>
</comment>
<dbReference type="STRING" id="872970.SAMN04488134_1177"/>
<name>A0A1H8TK50_9BACI</name>
<dbReference type="Pfam" id="PF02152">
    <property type="entry name" value="FolB"/>
    <property type="match status" value="1"/>
</dbReference>
<dbReference type="GO" id="GO:0005737">
    <property type="term" value="C:cytoplasm"/>
    <property type="evidence" value="ECO:0007669"/>
    <property type="project" value="TreeGrafter"/>
</dbReference>
<evidence type="ECO:0000259" key="7">
    <source>
        <dbReference type="SMART" id="SM00905"/>
    </source>
</evidence>
<keyword evidence="9" id="KW-1185">Reference proteome</keyword>
<evidence type="ECO:0000256" key="3">
    <source>
        <dbReference type="ARBA" id="ARBA00005708"/>
    </source>
</evidence>
<protein>
    <recommendedName>
        <fullName evidence="6">7,8-dihydroneopterin aldolase</fullName>
        <ecNumber evidence="6">4.1.2.25</ecNumber>
    </recommendedName>
</protein>
<dbReference type="Proteomes" id="UP000199300">
    <property type="component" value="Unassembled WGS sequence"/>
</dbReference>
<dbReference type="RefSeq" id="WP_091500249.1">
    <property type="nucleotide sequence ID" value="NZ_FODJ01000017.1"/>
</dbReference>